<feature type="region of interest" description="Disordered" evidence="7">
    <location>
        <begin position="83"/>
        <end position="108"/>
    </location>
</feature>
<dbReference type="PANTHER" id="PTHR43149">
    <property type="entry name" value="ENOYL-COA HYDRATASE"/>
    <property type="match status" value="1"/>
</dbReference>
<keyword evidence="3" id="KW-0276">Fatty acid metabolism</keyword>
<evidence type="ECO:0000256" key="1">
    <source>
        <dbReference type="ARBA" id="ARBA00005005"/>
    </source>
</evidence>
<dbReference type="UniPathway" id="UPA00659"/>
<dbReference type="GO" id="GO:0016853">
    <property type="term" value="F:isomerase activity"/>
    <property type="evidence" value="ECO:0007669"/>
    <property type="project" value="UniProtKB-KW"/>
</dbReference>
<sequence>MTDLVEESTNDVDHRVACTVEDGVAEVRLARADKLNALDPAMFSALVTTGLRIRDDPRVRAVVLHGAGRGFCAGLDVDSFRDMVTGDHEPDRQQAAPAEPIGPARAPGQQAAHVWAHLPIPVIAAVHGVALGGGLQVALGADIRLVAPDAHLSVMEVRWGLIPDMTGTQLLPELVGRDVAKELTFTGRVVTGQEAVALGLATRVEADPLAAARTLAAEIAAKSPDAIRHAKHLLDSAGHVSLETGFAAEQDSIRALIGSSNQTEAVEANFARRAPSFTDPSPYRPAQERR</sequence>
<dbReference type="SUPFAM" id="SSF52096">
    <property type="entry name" value="ClpP/crotonase"/>
    <property type="match status" value="1"/>
</dbReference>
<gene>
    <name evidence="8" type="ORF">DFQ14_10986</name>
</gene>
<proteinExistence type="inferred from homology"/>
<protein>
    <submittedName>
        <fullName evidence="8">Enoyl-CoA hydratase/carnithine racemase</fullName>
    </submittedName>
</protein>
<dbReference type="RefSeq" id="WP_114453820.1">
    <property type="nucleotide sequence ID" value="NZ_QPJC01000009.1"/>
</dbReference>
<keyword evidence="5" id="KW-0413">Isomerase</keyword>
<dbReference type="PROSITE" id="PS00166">
    <property type="entry name" value="ENOYL_COA_HYDRATASE"/>
    <property type="match status" value="1"/>
</dbReference>
<evidence type="ECO:0000313" key="8">
    <source>
        <dbReference type="EMBL" id="RCW41009.1"/>
    </source>
</evidence>
<dbReference type="Proteomes" id="UP000253495">
    <property type="component" value="Unassembled WGS sequence"/>
</dbReference>
<evidence type="ECO:0000256" key="7">
    <source>
        <dbReference type="SAM" id="MobiDB-lite"/>
    </source>
</evidence>
<evidence type="ECO:0000256" key="4">
    <source>
        <dbReference type="ARBA" id="ARBA00023098"/>
    </source>
</evidence>
<organism evidence="8 9">
    <name type="scientific">Halopolyspora algeriensis</name>
    <dbReference type="NCBI Taxonomy" id="1500506"/>
    <lineage>
        <taxon>Bacteria</taxon>
        <taxon>Bacillati</taxon>
        <taxon>Actinomycetota</taxon>
        <taxon>Actinomycetes</taxon>
        <taxon>Actinomycetes incertae sedis</taxon>
        <taxon>Halopolyspora</taxon>
    </lineage>
</organism>
<dbReference type="OrthoDB" id="8452484at2"/>
<dbReference type="GO" id="GO:0006635">
    <property type="term" value="P:fatty acid beta-oxidation"/>
    <property type="evidence" value="ECO:0007669"/>
    <property type="project" value="UniProtKB-UniPathway"/>
</dbReference>
<evidence type="ECO:0000313" key="9">
    <source>
        <dbReference type="Proteomes" id="UP000253495"/>
    </source>
</evidence>
<dbReference type="NCBIfam" id="NF005699">
    <property type="entry name" value="PRK07509.1"/>
    <property type="match status" value="1"/>
</dbReference>
<accession>A0A368VKD1</accession>
<evidence type="ECO:0000256" key="3">
    <source>
        <dbReference type="ARBA" id="ARBA00022832"/>
    </source>
</evidence>
<keyword evidence="4" id="KW-0443">Lipid metabolism</keyword>
<comment type="pathway">
    <text evidence="1">Lipid metabolism; fatty acid beta-oxidation.</text>
</comment>
<evidence type="ECO:0000256" key="6">
    <source>
        <dbReference type="RuleBase" id="RU003707"/>
    </source>
</evidence>
<dbReference type="PANTHER" id="PTHR43149:SF1">
    <property type="entry name" value="DELTA(3,5)-DELTA(2,4)-DIENOYL-COA ISOMERASE, MITOCHONDRIAL"/>
    <property type="match status" value="1"/>
</dbReference>
<dbReference type="InterPro" id="IPR001753">
    <property type="entry name" value="Enoyl-CoA_hydra/iso"/>
</dbReference>
<comment type="caution">
    <text evidence="8">The sequence shown here is derived from an EMBL/GenBank/DDBJ whole genome shotgun (WGS) entry which is preliminary data.</text>
</comment>
<name>A0A368VKD1_9ACTN</name>
<dbReference type="Gene3D" id="1.10.12.10">
    <property type="entry name" value="Lyase 2-enoyl-coa Hydratase, Chain A, domain 2"/>
    <property type="match status" value="1"/>
</dbReference>
<evidence type="ECO:0000256" key="2">
    <source>
        <dbReference type="ARBA" id="ARBA00005254"/>
    </source>
</evidence>
<dbReference type="EMBL" id="QPJC01000009">
    <property type="protein sequence ID" value="RCW41009.1"/>
    <property type="molecule type" value="Genomic_DNA"/>
</dbReference>
<dbReference type="AlphaFoldDB" id="A0A368VKD1"/>
<dbReference type="InterPro" id="IPR029045">
    <property type="entry name" value="ClpP/crotonase-like_dom_sf"/>
</dbReference>
<dbReference type="Pfam" id="PF00378">
    <property type="entry name" value="ECH_1"/>
    <property type="match status" value="1"/>
</dbReference>
<reference evidence="8 9" key="1">
    <citation type="submission" date="2018-07" db="EMBL/GenBank/DDBJ databases">
        <title>Genomic Encyclopedia of Type Strains, Phase III (KMG-III): the genomes of soil and plant-associated and newly described type strains.</title>
        <authorList>
            <person name="Whitman W."/>
        </authorList>
    </citation>
    <scope>NUCLEOTIDE SEQUENCE [LARGE SCALE GENOMIC DNA]</scope>
    <source>
        <strain evidence="8 9">CECT 8575</strain>
    </source>
</reference>
<dbReference type="Gene3D" id="3.90.226.10">
    <property type="entry name" value="2-enoyl-CoA Hydratase, Chain A, domain 1"/>
    <property type="match status" value="1"/>
</dbReference>
<dbReference type="InterPro" id="IPR014748">
    <property type="entry name" value="Enoyl-CoA_hydra_C"/>
</dbReference>
<feature type="compositionally biased region" description="Basic and acidic residues" evidence="7">
    <location>
        <begin position="83"/>
        <end position="92"/>
    </location>
</feature>
<dbReference type="InterPro" id="IPR045002">
    <property type="entry name" value="Ech1-like"/>
</dbReference>
<feature type="region of interest" description="Disordered" evidence="7">
    <location>
        <begin position="270"/>
        <end position="290"/>
    </location>
</feature>
<comment type="similarity">
    <text evidence="2 6">Belongs to the enoyl-CoA hydratase/isomerase family.</text>
</comment>
<dbReference type="InterPro" id="IPR018376">
    <property type="entry name" value="Enoyl-CoA_hyd/isom_CS"/>
</dbReference>
<evidence type="ECO:0000256" key="5">
    <source>
        <dbReference type="ARBA" id="ARBA00023235"/>
    </source>
</evidence>
<keyword evidence="9" id="KW-1185">Reference proteome</keyword>
<dbReference type="CDD" id="cd06558">
    <property type="entry name" value="crotonase-like"/>
    <property type="match status" value="1"/>
</dbReference>